<reference evidence="1" key="1">
    <citation type="submission" date="2015-04" db="UniProtKB">
        <authorList>
            <consortium name="EnsemblPlants"/>
        </authorList>
    </citation>
    <scope>IDENTIFICATION</scope>
</reference>
<dbReference type="AlphaFoldDB" id="A0A0E0F624"/>
<evidence type="ECO:0000313" key="1">
    <source>
        <dbReference type="EnsemblPlants" id="OMERI11G12130.1"/>
    </source>
</evidence>
<keyword evidence="2" id="KW-1185">Reference proteome</keyword>
<name>A0A0E0F624_9ORYZ</name>
<organism evidence="1">
    <name type="scientific">Oryza meridionalis</name>
    <dbReference type="NCBI Taxonomy" id="40149"/>
    <lineage>
        <taxon>Eukaryota</taxon>
        <taxon>Viridiplantae</taxon>
        <taxon>Streptophyta</taxon>
        <taxon>Embryophyta</taxon>
        <taxon>Tracheophyta</taxon>
        <taxon>Spermatophyta</taxon>
        <taxon>Magnoliopsida</taxon>
        <taxon>Liliopsida</taxon>
        <taxon>Poales</taxon>
        <taxon>Poaceae</taxon>
        <taxon>BOP clade</taxon>
        <taxon>Oryzoideae</taxon>
        <taxon>Oryzeae</taxon>
        <taxon>Oryzinae</taxon>
        <taxon>Oryza</taxon>
    </lineage>
</organism>
<accession>A0A0E0F624</accession>
<dbReference type="EnsemblPlants" id="OMERI11G12130.1">
    <property type="protein sequence ID" value="OMERI11G12130.1"/>
    <property type="gene ID" value="OMERI11G12130"/>
</dbReference>
<protein>
    <submittedName>
        <fullName evidence="1">Uncharacterized protein</fullName>
    </submittedName>
</protein>
<sequence>MSCYHTIRTDTLPLFYVRTAATAAPGRPGRNHLLLHPSTQLRGEAHGAQENKILTPGCFIGDIDRVLYDGNDRITDDGIDHVIYDDNDCINSASLL</sequence>
<evidence type="ECO:0000313" key="2">
    <source>
        <dbReference type="Proteomes" id="UP000008021"/>
    </source>
</evidence>
<proteinExistence type="predicted"/>
<reference evidence="1" key="2">
    <citation type="submission" date="2018-05" db="EMBL/GenBank/DDBJ databases">
        <title>OmerRS3 (Oryza meridionalis Reference Sequence Version 3).</title>
        <authorList>
            <person name="Zhang J."/>
            <person name="Kudrna D."/>
            <person name="Lee S."/>
            <person name="Talag J."/>
            <person name="Welchert J."/>
            <person name="Wing R.A."/>
        </authorList>
    </citation>
    <scope>NUCLEOTIDE SEQUENCE [LARGE SCALE GENOMIC DNA]</scope>
    <source>
        <strain evidence="1">cv. OR44</strain>
    </source>
</reference>
<dbReference type="Proteomes" id="UP000008021">
    <property type="component" value="Chromosome 11"/>
</dbReference>
<dbReference type="HOGENOM" id="CLU_2363266_0_0_1"/>
<dbReference type="Gramene" id="OMERI11G12130.1">
    <property type="protein sequence ID" value="OMERI11G12130.1"/>
    <property type="gene ID" value="OMERI11G12130"/>
</dbReference>